<name>A0A9W4SM42_9GLOM</name>
<evidence type="ECO:0000313" key="3">
    <source>
        <dbReference type="EMBL" id="CAI2174305.1"/>
    </source>
</evidence>
<organism evidence="3 4">
    <name type="scientific">Funneliformis geosporum</name>
    <dbReference type="NCBI Taxonomy" id="1117311"/>
    <lineage>
        <taxon>Eukaryota</taxon>
        <taxon>Fungi</taxon>
        <taxon>Fungi incertae sedis</taxon>
        <taxon>Mucoromycota</taxon>
        <taxon>Glomeromycotina</taxon>
        <taxon>Glomeromycetes</taxon>
        <taxon>Glomerales</taxon>
        <taxon>Glomeraceae</taxon>
        <taxon>Funneliformis</taxon>
    </lineage>
</organism>
<comment type="caution">
    <text evidence="3">The sequence shown here is derived from an EMBL/GenBank/DDBJ whole genome shotgun (WGS) entry which is preliminary data.</text>
</comment>
<dbReference type="Proteomes" id="UP001153678">
    <property type="component" value="Unassembled WGS sequence"/>
</dbReference>
<sequence length="164" mass="18548">MIKHPTHRIPGPQSTPVLTTSGDGDPLGTSRSTEFSILVSQERELPSNHRDISKVRKVKTNCCSTDTWLDDDNDPTSCFWCAFVLIFVLIVATIGYFVLYADIKHQVDIQYFEVKPCPPSIFLTCPQEGSLCLPCSQGERLCMYHFEECLRYYCVSQNLTCGLK</sequence>
<reference evidence="3" key="1">
    <citation type="submission" date="2022-08" db="EMBL/GenBank/DDBJ databases">
        <authorList>
            <person name="Kallberg Y."/>
            <person name="Tangrot J."/>
            <person name="Rosling A."/>
        </authorList>
    </citation>
    <scope>NUCLEOTIDE SEQUENCE</scope>
    <source>
        <strain evidence="3">Wild A</strain>
    </source>
</reference>
<dbReference type="EMBL" id="CAMKVN010001193">
    <property type="protein sequence ID" value="CAI2174305.1"/>
    <property type="molecule type" value="Genomic_DNA"/>
</dbReference>
<feature type="region of interest" description="Disordered" evidence="1">
    <location>
        <begin position="1"/>
        <end position="29"/>
    </location>
</feature>
<keyword evidence="2" id="KW-0812">Transmembrane</keyword>
<protein>
    <submittedName>
        <fullName evidence="3">565_t:CDS:1</fullName>
    </submittedName>
</protein>
<feature type="transmembrane region" description="Helical" evidence="2">
    <location>
        <begin position="77"/>
        <end position="99"/>
    </location>
</feature>
<proteinExistence type="predicted"/>
<evidence type="ECO:0000256" key="2">
    <source>
        <dbReference type="SAM" id="Phobius"/>
    </source>
</evidence>
<dbReference type="AlphaFoldDB" id="A0A9W4SM42"/>
<feature type="compositionally biased region" description="Polar residues" evidence="1">
    <location>
        <begin position="12"/>
        <end position="22"/>
    </location>
</feature>
<keyword evidence="2" id="KW-0472">Membrane</keyword>
<evidence type="ECO:0000313" key="4">
    <source>
        <dbReference type="Proteomes" id="UP001153678"/>
    </source>
</evidence>
<evidence type="ECO:0000256" key="1">
    <source>
        <dbReference type="SAM" id="MobiDB-lite"/>
    </source>
</evidence>
<accession>A0A9W4SM42</accession>
<keyword evidence="2" id="KW-1133">Transmembrane helix</keyword>
<gene>
    <name evidence="3" type="ORF">FWILDA_LOCUS6525</name>
</gene>
<keyword evidence="4" id="KW-1185">Reference proteome</keyword>
<dbReference type="OrthoDB" id="10294502at2759"/>